<evidence type="ECO:0000256" key="1">
    <source>
        <dbReference type="SAM" id="MobiDB-lite"/>
    </source>
</evidence>
<feature type="compositionally biased region" description="Basic and acidic residues" evidence="1">
    <location>
        <begin position="65"/>
        <end position="87"/>
    </location>
</feature>
<reference evidence="2 3" key="1">
    <citation type="submission" date="2023-06" db="EMBL/GenBank/DDBJ databases">
        <title>Acute promotion of culturable opportunistic pathogens and persistent increase of antibiotic resistance following antibiotic exposure in mouse gut microbiota.</title>
        <authorList>
            <person name="Li L."/>
            <person name="Wang B."/>
            <person name="Sun Y."/>
            <person name="Wang M."/>
            <person name="Xu H."/>
        </authorList>
    </citation>
    <scope>NUCLEOTIDE SEQUENCE [LARGE SCALE GENOMIC DNA]</scope>
    <source>
        <strain evidence="2 3">CRI2_2</strain>
    </source>
</reference>
<dbReference type="RefSeq" id="WP_103299932.1">
    <property type="nucleotide sequence ID" value="NZ_CP078505.1"/>
</dbReference>
<organism evidence="2 3">
    <name type="scientific">Enterococcus gallinarum</name>
    <dbReference type="NCBI Taxonomy" id="1353"/>
    <lineage>
        <taxon>Bacteria</taxon>
        <taxon>Bacillati</taxon>
        <taxon>Bacillota</taxon>
        <taxon>Bacilli</taxon>
        <taxon>Lactobacillales</taxon>
        <taxon>Enterococcaceae</taxon>
        <taxon>Enterococcus</taxon>
    </lineage>
</organism>
<feature type="compositionally biased region" description="Basic and acidic residues" evidence="1">
    <location>
        <begin position="11"/>
        <end position="20"/>
    </location>
</feature>
<accession>A0ABD4ZS95</accession>
<evidence type="ECO:0000313" key="3">
    <source>
        <dbReference type="Proteomes" id="UP001241571"/>
    </source>
</evidence>
<feature type="region of interest" description="Disordered" evidence="1">
    <location>
        <begin position="1"/>
        <end position="20"/>
    </location>
</feature>
<dbReference type="EMBL" id="JASUBT010000004">
    <property type="protein sequence ID" value="MDL4935625.1"/>
    <property type="molecule type" value="Genomic_DNA"/>
</dbReference>
<dbReference type="AlphaFoldDB" id="A0ABD4ZS95"/>
<sequence>MQEAKVFPCYDRNERGKGAFGMDKEEIFARRLDNSKKKREVVTKEAVSAHKEKQTELEQTELPDQDPKDKKELSKKDPSKKNSDRTE</sequence>
<feature type="region of interest" description="Disordered" evidence="1">
    <location>
        <begin position="35"/>
        <end position="87"/>
    </location>
</feature>
<evidence type="ECO:0000313" key="2">
    <source>
        <dbReference type="EMBL" id="MDL4935625.1"/>
    </source>
</evidence>
<feature type="compositionally biased region" description="Basic and acidic residues" evidence="1">
    <location>
        <begin position="35"/>
        <end position="56"/>
    </location>
</feature>
<name>A0ABD4ZS95_ENTGA</name>
<comment type="caution">
    <text evidence="2">The sequence shown here is derived from an EMBL/GenBank/DDBJ whole genome shotgun (WGS) entry which is preliminary data.</text>
</comment>
<protein>
    <submittedName>
        <fullName evidence="2">Uncharacterized protein</fullName>
    </submittedName>
</protein>
<gene>
    <name evidence="2" type="ORF">QRX88_07870</name>
</gene>
<proteinExistence type="predicted"/>
<dbReference type="Proteomes" id="UP001241571">
    <property type="component" value="Unassembled WGS sequence"/>
</dbReference>